<evidence type="ECO:0000313" key="3">
    <source>
        <dbReference type="Proteomes" id="UP001526147"/>
    </source>
</evidence>
<organism evidence="2 3">
    <name type="scientific">Metabacillus halosaccharovorans</name>
    <dbReference type="NCBI Taxonomy" id="930124"/>
    <lineage>
        <taxon>Bacteria</taxon>
        <taxon>Bacillati</taxon>
        <taxon>Bacillota</taxon>
        <taxon>Bacilli</taxon>
        <taxon>Bacillales</taxon>
        <taxon>Bacillaceae</taxon>
        <taxon>Metabacillus</taxon>
    </lineage>
</organism>
<sequence length="79" mass="8923">MRVKELRVSKPMSVDIFIQLANLANKFESDIYVIGPNYKIDAKSLMGLLATLQIDDQITILTSGEDEEEAIKACIQFFK</sequence>
<dbReference type="EMBL" id="JAOYEY010000050">
    <property type="protein sequence ID" value="MCV9888414.1"/>
    <property type="molecule type" value="Genomic_DNA"/>
</dbReference>
<comment type="caution">
    <text evidence="2">The sequence shown here is derived from an EMBL/GenBank/DDBJ whole genome shotgun (WGS) entry which is preliminary data.</text>
</comment>
<evidence type="ECO:0000313" key="2">
    <source>
        <dbReference type="EMBL" id="MCV9888414.1"/>
    </source>
</evidence>
<feature type="domain" description="HPr" evidence="1">
    <location>
        <begin position="1"/>
        <end position="79"/>
    </location>
</feature>
<dbReference type="Pfam" id="PF00381">
    <property type="entry name" value="PTS-HPr"/>
    <property type="match status" value="1"/>
</dbReference>
<reference evidence="2 3" key="1">
    <citation type="submission" date="2022-10" db="EMBL/GenBank/DDBJ databases">
        <title>Draft genome assembly of moderately radiation resistant bacterium Metabacillus halosaccharovorans.</title>
        <authorList>
            <person name="Pal S."/>
            <person name="Gopinathan A."/>
        </authorList>
    </citation>
    <scope>NUCLEOTIDE SEQUENCE [LARGE SCALE GENOMIC DNA]</scope>
    <source>
        <strain evidence="2 3">VITHBRA001</strain>
    </source>
</reference>
<dbReference type="InterPro" id="IPR000032">
    <property type="entry name" value="HPr-like"/>
</dbReference>
<dbReference type="RefSeq" id="WP_264144513.1">
    <property type="nucleotide sequence ID" value="NZ_JAOYEY010000050.1"/>
</dbReference>
<name>A0ABT3DNE0_9BACI</name>
<keyword evidence="3" id="KW-1185">Reference proteome</keyword>
<dbReference type="SUPFAM" id="SSF55594">
    <property type="entry name" value="HPr-like"/>
    <property type="match status" value="1"/>
</dbReference>
<proteinExistence type="predicted"/>
<accession>A0ABT3DNE0</accession>
<protein>
    <submittedName>
        <fullName evidence="2">HPr family phosphocarrier protein</fullName>
    </submittedName>
</protein>
<dbReference type="InterPro" id="IPR035895">
    <property type="entry name" value="HPr-like_sf"/>
</dbReference>
<dbReference type="Gene3D" id="3.30.1340.10">
    <property type="entry name" value="HPr-like"/>
    <property type="match status" value="1"/>
</dbReference>
<evidence type="ECO:0000259" key="1">
    <source>
        <dbReference type="PROSITE" id="PS51350"/>
    </source>
</evidence>
<dbReference type="PROSITE" id="PS51350">
    <property type="entry name" value="PTS_HPR_DOM"/>
    <property type="match status" value="1"/>
</dbReference>
<gene>
    <name evidence="2" type="ORF">OIH86_22440</name>
</gene>
<dbReference type="Proteomes" id="UP001526147">
    <property type="component" value="Unassembled WGS sequence"/>
</dbReference>